<dbReference type="EMBL" id="CP047475">
    <property type="protein sequence ID" value="QIA63325.1"/>
    <property type="molecule type" value="Genomic_DNA"/>
</dbReference>
<reference evidence="1 2" key="1">
    <citation type="submission" date="2020-01" db="EMBL/GenBank/DDBJ databases">
        <title>Whole genome and functional gene identification of agarase of Vibrio HN897.</title>
        <authorList>
            <person name="Liu Y."/>
            <person name="Zhao Z."/>
        </authorList>
    </citation>
    <scope>NUCLEOTIDE SEQUENCE [LARGE SCALE GENOMIC DNA]</scope>
    <source>
        <strain evidence="1 2">HN897</strain>
    </source>
</reference>
<name>A0A7Z2T305_9VIBR</name>
<gene>
    <name evidence="1" type="ORF">GT360_07245</name>
</gene>
<evidence type="ECO:0000313" key="1">
    <source>
        <dbReference type="EMBL" id="QIA63325.1"/>
    </source>
</evidence>
<dbReference type="Proteomes" id="UP000464262">
    <property type="component" value="Chromosome 1"/>
</dbReference>
<dbReference type="KEGG" id="vas:GT360_07245"/>
<dbReference type="AlphaFoldDB" id="A0A7Z2T305"/>
<evidence type="ECO:0000313" key="2">
    <source>
        <dbReference type="Proteomes" id="UP000464262"/>
    </source>
</evidence>
<organism evidence="1 2">
    <name type="scientific">Vibrio astriarenae</name>
    <dbReference type="NCBI Taxonomy" id="1481923"/>
    <lineage>
        <taxon>Bacteria</taxon>
        <taxon>Pseudomonadati</taxon>
        <taxon>Pseudomonadota</taxon>
        <taxon>Gammaproteobacteria</taxon>
        <taxon>Vibrionales</taxon>
        <taxon>Vibrionaceae</taxon>
        <taxon>Vibrio</taxon>
    </lineage>
</organism>
<sequence>MASVEIVSNENLLATGEGLPFKPFSSNFYALIAQCEEYTEQGATYINSSIAIIPMDLTRRLVVTL</sequence>
<accession>A0A7Z2T305</accession>
<protein>
    <submittedName>
        <fullName evidence="1">Uncharacterized protein</fullName>
    </submittedName>
</protein>
<dbReference type="RefSeq" id="WP_164648221.1">
    <property type="nucleotide sequence ID" value="NZ_CP047475.1"/>
</dbReference>
<proteinExistence type="predicted"/>
<keyword evidence="2" id="KW-1185">Reference proteome</keyword>